<keyword evidence="1" id="KW-0285">Flavoprotein</keyword>
<dbReference type="PRINTS" id="PR00368">
    <property type="entry name" value="FADPNR"/>
</dbReference>
<dbReference type="Pfam" id="PF07992">
    <property type="entry name" value="Pyr_redox_2"/>
    <property type="match status" value="1"/>
</dbReference>
<evidence type="ECO:0000256" key="2">
    <source>
        <dbReference type="ARBA" id="ARBA00023002"/>
    </source>
</evidence>
<dbReference type="InterPro" id="IPR050097">
    <property type="entry name" value="Ferredoxin-NADP_redctase_2"/>
</dbReference>
<dbReference type="InterPro" id="IPR023753">
    <property type="entry name" value="FAD/NAD-binding_dom"/>
</dbReference>
<protein>
    <submittedName>
        <fullName evidence="5">Ferredoxin--NADP reductase</fullName>
        <ecNumber evidence="5">1.18.1.2</ecNumber>
    </submittedName>
</protein>
<accession>A0ABM8WE56</accession>
<dbReference type="EC" id="1.18.1.2" evidence="5"/>
<dbReference type="InterPro" id="IPR000595">
    <property type="entry name" value="cNMP-bd_dom"/>
</dbReference>
<gene>
    <name evidence="5" type="ORF">LMG21510_00061</name>
</gene>
<organism evidence="5 6">
    <name type="scientific">Cupriavidus respiraculi</name>
    <dbReference type="NCBI Taxonomy" id="195930"/>
    <lineage>
        <taxon>Bacteria</taxon>
        <taxon>Pseudomonadati</taxon>
        <taxon>Pseudomonadota</taxon>
        <taxon>Betaproteobacteria</taxon>
        <taxon>Burkholderiales</taxon>
        <taxon>Burkholderiaceae</taxon>
        <taxon>Cupriavidus</taxon>
    </lineage>
</organism>
<dbReference type="RefSeq" id="WP_224038935.1">
    <property type="nucleotide sequence ID" value="NZ_CAJZAH010000001.1"/>
</dbReference>
<dbReference type="CDD" id="cd00038">
    <property type="entry name" value="CAP_ED"/>
    <property type="match status" value="1"/>
</dbReference>
<dbReference type="Gene3D" id="3.50.50.60">
    <property type="entry name" value="FAD/NAD(P)-binding domain"/>
    <property type="match status" value="2"/>
</dbReference>
<sequence>MTETGLATDDTPLLPANDIPADAPFTPLETRDHQRHPRLTRAEVERLYRFGTVQRWDAGQALFTMGQRGLGMYVLLRGRVQVQQQDGMGQPHLLSVQSPGQFLAEVGQLSGEPALLDGIALDPVEALVIPPDRLRALLVAEAELGERIMRALILRRVGLIELGKGLTLLGHGNEPRLLALQGFLRRNGYPHRVIDAKTDCDAISTIESLAASPADLPLVLCPGGAVLRAPDPGTLATHLGLLPDFDPEHVYDVVVVGGGPAGLATAVYAASEGLSVAVIDCLAPGGQAGASARIENYLGFPTGISGQALAGRAFVQAVKFGAHLAIPLRAKALHCGDHPSRIELEDGRFVSARTVVIASGAAYRRPGIEALDKYEGRGIYYWASPVEAKLCHGEEVILVGGGNSAGQAAVYLAAHAARVHMMVRASGLEASMSRYLIDRIAAQPNISLYTGTRIEALEGEERLESVRCHSETPGHVPASLPVRHVFLFIGADPNTEWLRTCNVRVDAKGFVLTGETTGEAGSTPQYPLETSVPGVFAIGDVRSGSTKRVAAAVGEGAAVVAQIHSFLAERAKPQPRAA</sequence>
<dbReference type="GO" id="GO:0004324">
    <property type="term" value="F:ferredoxin-NADP+ reductase activity"/>
    <property type="evidence" value="ECO:0007669"/>
    <property type="project" value="UniProtKB-EC"/>
</dbReference>
<dbReference type="Pfam" id="PF00027">
    <property type="entry name" value="cNMP_binding"/>
    <property type="match status" value="1"/>
</dbReference>
<dbReference type="InterPro" id="IPR018490">
    <property type="entry name" value="cNMP-bd_dom_sf"/>
</dbReference>
<dbReference type="PRINTS" id="PR00469">
    <property type="entry name" value="PNDRDTASEII"/>
</dbReference>
<evidence type="ECO:0000313" key="6">
    <source>
        <dbReference type="Proteomes" id="UP000721236"/>
    </source>
</evidence>
<dbReference type="SUPFAM" id="SSF51905">
    <property type="entry name" value="FAD/NAD(P)-binding domain"/>
    <property type="match status" value="1"/>
</dbReference>
<reference evidence="5 6" key="1">
    <citation type="submission" date="2021-08" db="EMBL/GenBank/DDBJ databases">
        <authorList>
            <person name="Peeters C."/>
        </authorList>
    </citation>
    <scope>NUCLEOTIDE SEQUENCE [LARGE SCALE GENOMIC DNA]</scope>
    <source>
        <strain evidence="5 6">LMG 21510</strain>
    </source>
</reference>
<dbReference type="InterPro" id="IPR036188">
    <property type="entry name" value="FAD/NAD-bd_sf"/>
</dbReference>
<dbReference type="Proteomes" id="UP000721236">
    <property type="component" value="Unassembled WGS sequence"/>
</dbReference>
<evidence type="ECO:0000256" key="1">
    <source>
        <dbReference type="ARBA" id="ARBA00022630"/>
    </source>
</evidence>
<name>A0ABM8WE56_9BURK</name>
<dbReference type="PANTHER" id="PTHR48105">
    <property type="entry name" value="THIOREDOXIN REDUCTASE 1-RELATED-RELATED"/>
    <property type="match status" value="1"/>
</dbReference>
<evidence type="ECO:0000313" key="5">
    <source>
        <dbReference type="EMBL" id="CAG9165372.1"/>
    </source>
</evidence>
<dbReference type="SMART" id="SM00100">
    <property type="entry name" value="cNMP"/>
    <property type="match status" value="1"/>
</dbReference>
<evidence type="ECO:0000259" key="4">
    <source>
        <dbReference type="PROSITE" id="PS50042"/>
    </source>
</evidence>
<comment type="caution">
    <text evidence="5">The sequence shown here is derived from an EMBL/GenBank/DDBJ whole genome shotgun (WGS) entry which is preliminary data.</text>
</comment>
<keyword evidence="6" id="KW-1185">Reference proteome</keyword>
<evidence type="ECO:0000256" key="3">
    <source>
        <dbReference type="SAM" id="MobiDB-lite"/>
    </source>
</evidence>
<keyword evidence="2 5" id="KW-0560">Oxidoreductase</keyword>
<proteinExistence type="predicted"/>
<feature type="domain" description="Cyclic nucleotide-binding" evidence="4">
    <location>
        <begin position="27"/>
        <end position="155"/>
    </location>
</feature>
<dbReference type="EMBL" id="CAJZAH010000001">
    <property type="protein sequence ID" value="CAG9165372.1"/>
    <property type="molecule type" value="Genomic_DNA"/>
</dbReference>
<dbReference type="SUPFAM" id="SSF51206">
    <property type="entry name" value="cAMP-binding domain-like"/>
    <property type="match status" value="1"/>
</dbReference>
<dbReference type="Gene3D" id="2.60.120.10">
    <property type="entry name" value="Jelly Rolls"/>
    <property type="match status" value="1"/>
</dbReference>
<dbReference type="InterPro" id="IPR014710">
    <property type="entry name" value="RmlC-like_jellyroll"/>
</dbReference>
<feature type="region of interest" description="Disordered" evidence="3">
    <location>
        <begin position="1"/>
        <end position="36"/>
    </location>
</feature>
<dbReference type="PROSITE" id="PS50042">
    <property type="entry name" value="CNMP_BINDING_3"/>
    <property type="match status" value="1"/>
</dbReference>